<dbReference type="AlphaFoldDB" id="A0A2T0SC26"/>
<sequence>MAPGASSSAGQDVRRKPDDVIRPHMLVAVFLNTPPMLRGPARAADPLHREVRSLMAAYRVVLPVGCTEVTLVRPEDGAETVVRFDRATASGPLLREDVTRRLRDYLARDPASTAPALVDLMVRDLGFQVAPLAARSPIRLTVLDRRAVTLWVGGSTLTSTSKQQTPFALTLPGAVQKDDVRVVFRLNSPGTDAPAVARAFRDWAAR</sequence>
<organism evidence="1 2">
    <name type="scientific">Umezawaea tangerina</name>
    <dbReference type="NCBI Taxonomy" id="84725"/>
    <lineage>
        <taxon>Bacteria</taxon>
        <taxon>Bacillati</taxon>
        <taxon>Actinomycetota</taxon>
        <taxon>Actinomycetes</taxon>
        <taxon>Pseudonocardiales</taxon>
        <taxon>Pseudonocardiaceae</taxon>
        <taxon>Umezawaea</taxon>
    </lineage>
</organism>
<keyword evidence="2" id="KW-1185">Reference proteome</keyword>
<reference evidence="1 2" key="1">
    <citation type="submission" date="2018-03" db="EMBL/GenBank/DDBJ databases">
        <title>Genomic Encyclopedia of Archaeal and Bacterial Type Strains, Phase II (KMG-II): from individual species to whole genera.</title>
        <authorList>
            <person name="Goeker M."/>
        </authorList>
    </citation>
    <scope>NUCLEOTIDE SEQUENCE [LARGE SCALE GENOMIC DNA]</scope>
    <source>
        <strain evidence="1 2">DSM 44720</strain>
    </source>
</reference>
<protein>
    <submittedName>
        <fullName evidence="1">Uncharacterized protein</fullName>
    </submittedName>
</protein>
<proteinExistence type="predicted"/>
<comment type="caution">
    <text evidence="1">The sequence shown here is derived from an EMBL/GenBank/DDBJ whole genome shotgun (WGS) entry which is preliminary data.</text>
</comment>
<name>A0A2T0SC26_9PSEU</name>
<evidence type="ECO:0000313" key="1">
    <source>
        <dbReference type="EMBL" id="PRY30974.1"/>
    </source>
</evidence>
<gene>
    <name evidence="1" type="ORF">CLV43_12376</name>
</gene>
<evidence type="ECO:0000313" key="2">
    <source>
        <dbReference type="Proteomes" id="UP000239494"/>
    </source>
</evidence>
<dbReference type="EMBL" id="PVTF01000023">
    <property type="protein sequence ID" value="PRY30974.1"/>
    <property type="molecule type" value="Genomic_DNA"/>
</dbReference>
<dbReference type="Proteomes" id="UP000239494">
    <property type="component" value="Unassembled WGS sequence"/>
</dbReference>
<accession>A0A2T0SC26</accession>